<dbReference type="AlphaFoldDB" id="A0A644UJM9"/>
<feature type="transmembrane region" description="Helical" evidence="8">
    <location>
        <begin position="304"/>
        <end position="322"/>
    </location>
</feature>
<dbReference type="GO" id="GO:0016763">
    <property type="term" value="F:pentosyltransferase activity"/>
    <property type="evidence" value="ECO:0007669"/>
    <property type="project" value="TreeGrafter"/>
</dbReference>
<evidence type="ECO:0000256" key="2">
    <source>
        <dbReference type="ARBA" id="ARBA00022475"/>
    </source>
</evidence>
<evidence type="ECO:0000256" key="3">
    <source>
        <dbReference type="ARBA" id="ARBA00022676"/>
    </source>
</evidence>
<reference evidence="10" key="1">
    <citation type="submission" date="2019-08" db="EMBL/GenBank/DDBJ databases">
        <authorList>
            <person name="Kucharzyk K."/>
            <person name="Murdoch R.W."/>
            <person name="Higgins S."/>
            <person name="Loffler F."/>
        </authorList>
    </citation>
    <scope>NUCLEOTIDE SEQUENCE</scope>
</reference>
<evidence type="ECO:0000259" key="9">
    <source>
        <dbReference type="Pfam" id="PF13231"/>
    </source>
</evidence>
<feature type="transmembrane region" description="Helical" evidence="8">
    <location>
        <begin position="6"/>
        <end position="22"/>
    </location>
</feature>
<evidence type="ECO:0000256" key="8">
    <source>
        <dbReference type="SAM" id="Phobius"/>
    </source>
</evidence>
<feature type="domain" description="Glycosyltransferase RgtA/B/C/D-like" evidence="9">
    <location>
        <begin position="100"/>
        <end position="263"/>
    </location>
</feature>
<feature type="transmembrane region" description="Helical" evidence="8">
    <location>
        <begin position="178"/>
        <end position="195"/>
    </location>
</feature>
<feature type="transmembrane region" description="Helical" evidence="8">
    <location>
        <begin position="120"/>
        <end position="139"/>
    </location>
</feature>
<evidence type="ECO:0000256" key="1">
    <source>
        <dbReference type="ARBA" id="ARBA00004651"/>
    </source>
</evidence>
<organism evidence="10">
    <name type="scientific">bioreactor metagenome</name>
    <dbReference type="NCBI Taxonomy" id="1076179"/>
    <lineage>
        <taxon>unclassified sequences</taxon>
        <taxon>metagenomes</taxon>
        <taxon>ecological metagenomes</taxon>
    </lineage>
</organism>
<evidence type="ECO:0000256" key="7">
    <source>
        <dbReference type="ARBA" id="ARBA00023136"/>
    </source>
</evidence>
<dbReference type="GO" id="GO:0005886">
    <property type="term" value="C:plasma membrane"/>
    <property type="evidence" value="ECO:0007669"/>
    <property type="project" value="UniProtKB-SubCell"/>
</dbReference>
<evidence type="ECO:0000256" key="5">
    <source>
        <dbReference type="ARBA" id="ARBA00022692"/>
    </source>
</evidence>
<feature type="transmembrane region" description="Helical" evidence="8">
    <location>
        <begin position="328"/>
        <end position="347"/>
    </location>
</feature>
<keyword evidence="6 8" id="KW-1133">Transmembrane helix</keyword>
<dbReference type="InterPro" id="IPR038731">
    <property type="entry name" value="RgtA/B/C-like"/>
</dbReference>
<keyword evidence="2" id="KW-1003">Cell membrane</keyword>
<dbReference type="GO" id="GO:0008610">
    <property type="term" value="P:lipid biosynthetic process"/>
    <property type="evidence" value="ECO:0007669"/>
    <property type="project" value="UniProtKB-ARBA"/>
</dbReference>
<dbReference type="InterPro" id="IPR050297">
    <property type="entry name" value="LipidA_mod_glycosyltrf_83"/>
</dbReference>
<comment type="caution">
    <text evidence="10">The sequence shown here is derived from an EMBL/GenBank/DDBJ whole genome shotgun (WGS) entry which is preliminary data.</text>
</comment>
<evidence type="ECO:0000313" key="10">
    <source>
        <dbReference type="EMBL" id="MPL79003.1"/>
    </source>
</evidence>
<feature type="transmembrane region" description="Helical" evidence="8">
    <location>
        <begin position="202"/>
        <end position="231"/>
    </location>
</feature>
<accession>A0A644UJM9</accession>
<keyword evidence="4" id="KW-0808">Transferase</keyword>
<gene>
    <name evidence="10" type="ORF">SDC9_24876</name>
</gene>
<feature type="transmembrane region" description="Helical" evidence="8">
    <location>
        <begin position="243"/>
        <end position="261"/>
    </location>
</feature>
<dbReference type="Pfam" id="PF13231">
    <property type="entry name" value="PMT_2"/>
    <property type="match status" value="1"/>
</dbReference>
<keyword evidence="3" id="KW-0328">Glycosyltransferase</keyword>
<protein>
    <recommendedName>
        <fullName evidence="9">Glycosyltransferase RgtA/B/C/D-like domain-containing protein</fullName>
    </recommendedName>
</protein>
<sequence length="500" mass="57573">MENLIPGIITVVLCLAGYFQSWRYQAKDNYHLAVWLLLIAGLLLRIYTSTDFFLHYWDERYHALVAKNLINHPFRPTLYDTPLLPYDYFNWPGNHIWLHKQPMALWLMAGSMKLFGINEIALRLPSILMSTAGIWMMWFTGKYFAGKKAGFLAAFFFSVNGLIIELAGGRVATDHIDIAFLFFIGLVVVLSIAFAQSRNPLFNILAGMALGAAILSKYLPALIVLPLWLLIVYDSGNFRLNAIVFQFLIFTGIAALFFLPWQIYIFRAFPAEAAWESQMNFRHLTEVIEERTGPFYYFADKIRINYGELVYLPLLWFLWKTIRNPYNLKMLAVSIWFLIPFLFFSLARTKMQGYMLFTAPALFIMTAVFWVMLSEIKTRSWYRHVLNVLLVLLILLPVRYSLERAKPFQISDRNPEWVKGLRALNREAPEKGVLLNYANPVEAMFYTNLTAYAEIPGEATVRELLDQGYTVIVNDKGDIPYGIATLKGIRLKKLAEAPAP</sequence>
<name>A0A644UJM9_9ZZZZ</name>
<evidence type="ECO:0000256" key="6">
    <source>
        <dbReference type="ARBA" id="ARBA00022989"/>
    </source>
</evidence>
<dbReference type="PANTHER" id="PTHR33908">
    <property type="entry name" value="MANNOSYLTRANSFERASE YKCB-RELATED"/>
    <property type="match status" value="1"/>
</dbReference>
<evidence type="ECO:0000256" key="4">
    <source>
        <dbReference type="ARBA" id="ARBA00022679"/>
    </source>
</evidence>
<dbReference type="EMBL" id="VSSQ01000122">
    <property type="protein sequence ID" value="MPL79003.1"/>
    <property type="molecule type" value="Genomic_DNA"/>
</dbReference>
<dbReference type="PANTHER" id="PTHR33908:SF11">
    <property type="entry name" value="MEMBRANE PROTEIN"/>
    <property type="match status" value="1"/>
</dbReference>
<keyword evidence="5 8" id="KW-0812">Transmembrane</keyword>
<proteinExistence type="predicted"/>
<comment type="subcellular location">
    <subcellularLocation>
        <location evidence="1">Cell membrane</location>
        <topology evidence="1">Multi-pass membrane protein</topology>
    </subcellularLocation>
</comment>
<feature type="transmembrane region" description="Helical" evidence="8">
    <location>
        <begin position="354"/>
        <end position="373"/>
    </location>
</feature>
<feature type="transmembrane region" description="Helical" evidence="8">
    <location>
        <begin position="151"/>
        <end position="172"/>
    </location>
</feature>
<feature type="transmembrane region" description="Helical" evidence="8">
    <location>
        <begin position="385"/>
        <end position="402"/>
    </location>
</feature>
<keyword evidence="7 8" id="KW-0472">Membrane</keyword>
<feature type="transmembrane region" description="Helical" evidence="8">
    <location>
        <begin position="29"/>
        <end position="47"/>
    </location>
</feature>